<evidence type="ECO:0000256" key="1">
    <source>
        <dbReference type="SAM" id="Coils"/>
    </source>
</evidence>
<organism evidence="3 4">
    <name type="scientific">Solibacillus palustris</name>
    <dbReference type="NCBI Taxonomy" id="2908203"/>
    <lineage>
        <taxon>Bacteria</taxon>
        <taxon>Bacillati</taxon>
        <taxon>Bacillota</taxon>
        <taxon>Bacilli</taxon>
        <taxon>Bacillales</taxon>
        <taxon>Caryophanaceae</taxon>
        <taxon>Solibacillus</taxon>
    </lineage>
</organism>
<keyword evidence="4" id="KW-1185">Reference proteome</keyword>
<name>A0ABS9UFF4_9BACL</name>
<keyword evidence="1" id="KW-0175">Coiled coil</keyword>
<feature type="region of interest" description="Disordered" evidence="2">
    <location>
        <begin position="134"/>
        <end position="156"/>
    </location>
</feature>
<feature type="compositionally biased region" description="Polar residues" evidence="2">
    <location>
        <begin position="319"/>
        <end position="328"/>
    </location>
</feature>
<feature type="compositionally biased region" description="Polar residues" evidence="2">
    <location>
        <begin position="143"/>
        <end position="156"/>
    </location>
</feature>
<accession>A0ABS9UFF4</accession>
<feature type="region of interest" description="Disordered" evidence="2">
    <location>
        <begin position="230"/>
        <end position="328"/>
    </location>
</feature>
<dbReference type="RefSeq" id="WP_241370247.1">
    <property type="nucleotide sequence ID" value="NZ_JAKZFC010000006.1"/>
</dbReference>
<proteinExistence type="predicted"/>
<gene>
    <name evidence="3" type="ORF">LZ480_14430</name>
</gene>
<protein>
    <submittedName>
        <fullName evidence="3">Uncharacterized protein</fullName>
    </submittedName>
</protein>
<feature type="coiled-coil region" evidence="1">
    <location>
        <begin position="78"/>
        <end position="105"/>
    </location>
</feature>
<dbReference type="Proteomes" id="UP001316087">
    <property type="component" value="Unassembled WGS sequence"/>
</dbReference>
<evidence type="ECO:0000313" key="4">
    <source>
        <dbReference type="Proteomes" id="UP001316087"/>
    </source>
</evidence>
<evidence type="ECO:0000313" key="3">
    <source>
        <dbReference type="EMBL" id="MCH7323072.1"/>
    </source>
</evidence>
<reference evidence="3 4" key="1">
    <citation type="submission" date="2022-03" db="EMBL/GenBank/DDBJ databases">
        <authorList>
            <person name="Jo J.-H."/>
            <person name="Im W.-T."/>
        </authorList>
    </citation>
    <scope>NUCLEOTIDE SEQUENCE [LARGE SCALE GENOMIC DNA]</scope>
    <source>
        <strain evidence="3 4">MA9</strain>
    </source>
</reference>
<evidence type="ECO:0000256" key="2">
    <source>
        <dbReference type="SAM" id="MobiDB-lite"/>
    </source>
</evidence>
<sequence>MEDSSSNTTLHEIEKLKQKISGYRGALLTLKMGNSFDDYLIIKRELDALKMQISRIEDFTKTFDGKQYGQSEIYEEQVKQFALQLSVLNQTVKELSEEISKISKKIKTRISEEKLGKGTMAEKDEPQEKIANSISESNDDKTLPNNHSSNVPYQPSYIQLRNLPNNVIKLQKVEEDIASVDQTELILNPNDRHYFDQSYFQPNHHQQKNIYTRLNKNTFDEASNQFKNFGENRTIPKSNIVNGDHPSSVANEPEKTNDSPSIYHENEKIDPSTFNMDKPMSESNNASFVQEQQPQPEAPPEKIIKQLESSNVESKKQKSSSIFNIFRK</sequence>
<dbReference type="EMBL" id="JAKZFC010000006">
    <property type="protein sequence ID" value="MCH7323072.1"/>
    <property type="molecule type" value="Genomic_DNA"/>
</dbReference>
<comment type="caution">
    <text evidence="3">The sequence shown here is derived from an EMBL/GenBank/DDBJ whole genome shotgun (WGS) entry which is preliminary data.</text>
</comment>